<gene>
    <name evidence="1" type="ordered locus">LIC_12823</name>
</gene>
<dbReference type="HOGENOM" id="CLU_2935985_0_0_12"/>
<protein>
    <submittedName>
        <fullName evidence="1">Uncharacterized protein</fullName>
    </submittedName>
</protein>
<evidence type="ECO:0000313" key="1">
    <source>
        <dbReference type="EMBL" id="AAS71376.1"/>
    </source>
</evidence>
<organism evidence="1 2">
    <name type="scientific">Leptospira interrogans serogroup Icterohaemorrhagiae serovar copenhageni (strain Fiocruz L1-130)</name>
    <dbReference type="NCBI Taxonomy" id="267671"/>
    <lineage>
        <taxon>Bacteria</taxon>
        <taxon>Pseudomonadati</taxon>
        <taxon>Spirochaetota</taxon>
        <taxon>Spirochaetia</taxon>
        <taxon>Leptospirales</taxon>
        <taxon>Leptospiraceae</taxon>
        <taxon>Leptospira</taxon>
    </lineage>
</organism>
<reference evidence="1 2" key="1">
    <citation type="journal article" date="2004" name="J. Bacteriol.">
        <title>Comparative genomics of two Leptospira interrogans serovars reveals novel insights into physiology and pathogenesis.</title>
        <authorList>
            <person name="Nascimento A.L."/>
            <person name="Ko A.I."/>
            <person name="Martins E.A."/>
            <person name="Monteiro-Vitorello C.B."/>
            <person name="Ho P.L."/>
            <person name="Haake D.A."/>
            <person name="Verjovski-Almeida S."/>
            <person name="Hartskeerl R.A."/>
            <person name="Marques M.V."/>
            <person name="Oliveira M.C."/>
            <person name="Menck C.F."/>
            <person name="Leite L.C."/>
            <person name="Carrer H."/>
            <person name="Coutinho L.L."/>
            <person name="Degrave W.M."/>
            <person name="Dellagostin O.A."/>
            <person name="El-Dorry H."/>
            <person name="Ferro E.S."/>
            <person name="Ferro M.I."/>
            <person name="Furlan L.R."/>
            <person name="Gamberini M."/>
            <person name="Giglioti E.A."/>
            <person name="Goes-Neto A."/>
            <person name="Goldman G.H."/>
            <person name="Goldman M.H."/>
            <person name="Harakava R."/>
            <person name="Jeronimo S.M."/>
            <person name="Junqueira-De-Azevedo I.L."/>
            <person name="Kimura E.T."/>
            <person name="Kuramae E.E."/>
            <person name="Lemos E.G."/>
            <person name="Lemos M.V."/>
            <person name="Marino C.L."/>
            <person name="Nunes L.R."/>
            <person name="De Oliveira R.C."/>
            <person name="Pereira G.G."/>
            <person name="Reis M.S."/>
            <person name="Schriefer A."/>
            <person name="Siqueira W.J."/>
            <person name="Sommer P."/>
            <person name="Tsai S.M."/>
            <person name="Simpson A.J."/>
            <person name="Ferro J.A."/>
            <person name="Camargo L.E."/>
            <person name="Kitajima J.P."/>
            <person name="Setubal J.C."/>
            <person name="Van Sluys M.A."/>
        </authorList>
    </citation>
    <scope>NUCLEOTIDE SEQUENCE [LARGE SCALE GENOMIC DNA]</scope>
    <source>
        <strain evidence="1 2">Fiocruz L1-130</strain>
    </source>
</reference>
<evidence type="ECO:0000313" key="2">
    <source>
        <dbReference type="Proteomes" id="UP000007037"/>
    </source>
</evidence>
<name>Q72NL1_LEPIC</name>
<dbReference type="KEGG" id="lic:LIC_12823"/>
<dbReference type="AlphaFoldDB" id="Q72NL1"/>
<accession>Q72NL1</accession>
<dbReference type="EMBL" id="AE016823">
    <property type="protein sequence ID" value="AAS71376.1"/>
    <property type="molecule type" value="Genomic_DNA"/>
</dbReference>
<dbReference type="Proteomes" id="UP000007037">
    <property type="component" value="Chromosome I"/>
</dbReference>
<sequence>MIKLTELNFIEISSKSKSSIRVLKGRFQFSKCFYNSSGSEKSWNLNLTNRFLKCGTSHNL</sequence>
<proteinExistence type="predicted"/>